<evidence type="ECO:0000259" key="9">
    <source>
        <dbReference type="Pfam" id="PF05057"/>
    </source>
</evidence>
<dbReference type="AlphaFoldDB" id="A0A2J6PTD5"/>
<dbReference type="Pfam" id="PF05057">
    <property type="entry name" value="DUF676"/>
    <property type="match status" value="1"/>
</dbReference>
<dbReference type="PANTHER" id="PTHR48182">
    <property type="entry name" value="PROTEIN SERAC1"/>
    <property type="match status" value="1"/>
</dbReference>
<dbReference type="OrthoDB" id="5086500at2759"/>
<evidence type="ECO:0000256" key="2">
    <source>
        <dbReference type="ARBA" id="ARBA00004240"/>
    </source>
</evidence>
<dbReference type="PANTHER" id="PTHR48182:SF2">
    <property type="entry name" value="PROTEIN SERAC1"/>
    <property type="match status" value="1"/>
</dbReference>
<feature type="domain" description="DUF676" evidence="9">
    <location>
        <begin position="97"/>
        <end position="264"/>
    </location>
</feature>
<evidence type="ECO:0000256" key="1">
    <source>
        <dbReference type="ARBA" id="ARBA00004173"/>
    </source>
</evidence>
<dbReference type="SUPFAM" id="SSF53474">
    <property type="entry name" value="alpha/beta-Hydrolases"/>
    <property type="match status" value="1"/>
</dbReference>
<keyword evidence="6" id="KW-0496">Mitochondrion</keyword>
<evidence type="ECO:0000313" key="11">
    <source>
        <dbReference type="Proteomes" id="UP000235672"/>
    </source>
</evidence>
<sequence length="323" mass="35818">MQSLTNPFRKLKDRRKLKGQRDLGSTSNSSLAEAPTSLAPNRQETVIASSSDGLRTIQTPPRSVVDDTTEKYGLFLIHPTNPAPKNEEGRLGYALDIVAVHGITGSAYDTWTHSNGTFWLKDLIPKDFPGARVFSYAYPADVFCSFATGTIRSFARSLLECLKGERRSEEQLKRPTIFICHSMGGIIVKEALVLAKIEDELFENIRISVKGILFLATPHRGSGSTQFPSVVTGIANLALTGTSRFVGRMRSDLIENLKKDSKVLEDIATNFRKQTNSFQIASFIEQDITPPLKSRVCITSAWHIFPTKILTAMARLLMILVEL</sequence>
<feature type="compositionally biased region" description="Basic residues" evidence="8">
    <location>
        <begin position="9"/>
        <end position="18"/>
    </location>
</feature>
<dbReference type="EMBL" id="KZ613501">
    <property type="protein sequence ID" value="PMD17186.1"/>
    <property type="molecule type" value="Genomic_DNA"/>
</dbReference>
<feature type="region of interest" description="Disordered" evidence="8">
    <location>
        <begin position="1"/>
        <end position="61"/>
    </location>
</feature>
<comment type="similarity">
    <text evidence="4">Belongs to the putative lipase ROG1 family.</text>
</comment>
<evidence type="ECO:0000256" key="8">
    <source>
        <dbReference type="SAM" id="MobiDB-lite"/>
    </source>
</evidence>
<organism evidence="10 11">
    <name type="scientific">Hyaloscypha hepaticicola</name>
    <dbReference type="NCBI Taxonomy" id="2082293"/>
    <lineage>
        <taxon>Eukaryota</taxon>
        <taxon>Fungi</taxon>
        <taxon>Dikarya</taxon>
        <taxon>Ascomycota</taxon>
        <taxon>Pezizomycotina</taxon>
        <taxon>Leotiomycetes</taxon>
        <taxon>Helotiales</taxon>
        <taxon>Hyaloscyphaceae</taxon>
        <taxon>Hyaloscypha</taxon>
    </lineage>
</organism>
<comment type="subcellular location">
    <subcellularLocation>
        <location evidence="2">Endoplasmic reticulum</location>
    </subcellularLocation>
    <subcellularLocation>
        <location evidence="3">Membrane</location>
    </subcellularLocation>
    <subcellularLocation>
        <location evidence="1">Mitochondrion</location>
    </subcellularLocation>
</comment>
<keyword evidence="7" id="KW-0472">Membrane</keyword>
<protein>
    <recommendedName>
        <fullName evidence="9">DUF676 domain-containing protein</fullName>
    </recommendedName>
</protein>
<dbReference type="GO" id="GO:0005783">
    <property type="term" value="C:endoplasmic reticulum"/>
    <property type="evidence" value="ECO:0007669"/>
    <property type="project" value="UniProtKB-SubCell"/>
</dbReference>
<dbReference type="Proteomes" id="UP000235672">
    <property type="component" value="Unassembled WGS sequence"/>
</dbReference>
<feature type="compositionally biased region" description="Polar residues" evidence="8">
    <location>
        <begin position="38"/>
        <end position="61"/>
    </location>
</feature>
<dbReference type="InterPro" id="IPR007751">
    <property type="entry name" value="DUF676_lipase-like"/>
</dbReference>
<evidence type="ECO:0000256" key="3">
    <source>
        <dbReference type="ARBA" id="ARBA00004370"/>
    </source>
</evidence>
<evidence type="ECO:0000256" key="5">
    <source>
        <dbReference type="ARBA" id="ARBA00022824"/>
    </source>
</evidence>
<dbReference type="GO" id="GO:0016020">
    <property type="term" value="C:membrane"/>
    <property type="evidence" value="ECO:0007669"/>
    <property type="project" value="UniProtKB-SubCell"/>
</dbReference>
<dbReference type="STRING" id="1745343.A0A2J6PTD5"/>
<evidence type="ECO:0000256" key="4">
    <source>
        <dbReference type="ARBA" id="ARBA00007920"/>
    </source>
</evidence>
<dbReference type="GO" id="GO:0005739">
    <property type="term" value="C:mitochondrion"/>
    <property type="evidence" value="ECO:0007669"/>
    <property type="project" value="UniProtKB-SubCell"/>
</dbReference>
<dbReference type="Gene3D" id="3.40.50.1820">
    <property type="entry name" value="alpha/beta hydrolase"/>
    <property type="match status" value="1"/>
</dbReference>
<dbReference type="InterPro" id="IPR052374">
    <property type="entry name" value="SERAC1"/>
</dbReference>
<accession>A0A2J6PTD5</accession>
<name>A0A2J6PTD5_9HELO</name>
<evidence type="ECO:0000256" key="6">
    <source>
        <dbReference type="ARBA" id="ARBA00023128"/>
    </source>
</evidence>
<gene>
    <name evidence="10" type="ORF">NA56DRAFT_579444</name>
</gene>
<reference evidence="10 11" key="1">
    <citation type="submission" date="2016-05" db="EMBL/GenBank/DDBJ databases">
        <title>A degradative enzymes factory behind the ericoid mycorrhizal symbiosis.</title>
        <authorList>
            <consortium name="DOE Joint Genome Institute"/>
            <person name="Martino E."/>
            <person name="Morin E."/>
            <person name="Grelet G."/>
            <person name="Kuo A."/>
            <person name="Kohler A."/>
            <person name="Daghino S."/>
            <person name="Barry K."/>
            <person name="Choi C."/>
            <person name="Cichocki N."/>
            <person name="Clum A."/>
            <person name="Copeland A."/>
            <person name="Hainaut M."/>
            <person name="Haridas S."/>
            <person name="Labutti K."/>
            <person name="Lindquist E."/>
            <person name="Lipzen A."/>
            <person name="Khouja H.-R."/>
            <person name="Murat C."/>
            <person name="Ohm R."/>
            <person name="Olson A."/>
            <person name="Spatafora J."/>
            <person name="Veneault-Fourrey C."/>
            <person name="Henrissat B."/>
            <person name="Grigoriev I."/>
            <person name="Martin F."/>
            <person name="Perotto S."/>
        </authorList>
    </citation>
    <scope>NUCLEOTIDE SEQUENCE [LARGE SCALE GENOMIC DNA]</scope>
    <source>
        <strain evidence="10 11">UAMH 7357</strain>
    </source>
</reference>
<evidence type="ECO:0000313" key="10">
    <source>
        <dbReference type="EMBL" id="PMD17186.1"/>
    </source>
</evidence>
<keyword evidence="11" id="KW-1185">Reference proteome</keyword>
<proteinExistence type="inferred from homology"/>
<dbReference type="InterPro" id="IPR029058">
    <property type="entry name" value="AB_hydrolase_fold"/>
</dbReference>
<keyword evidence="5" id="KW-0256">Endoplasmic reticulum</keyword>
<evidence type="ECO:0000256" key="7">
    <source>
        <dbReference type="ARBA" id="ARBA00023136"/>
    </source>
</evidence>